<reference evidence="12 13" key="1">
    <citation type="journal article" date="2018" name="Nat. Ecol. Evol.">
        <title>Genomic signatures of mitonuclear coevolution across populations of Tigriopus californicus.</title>
        <authorList>
            <person name="Barreto F.S."/>
            <person name="Watson E.T."/>
            <person name="Lima T.G."/>
            <person name="Willett C.S."/>
            <person name="Edmands S."/>
            <person name="Li W."/>
            <person name="Burton R.S."/>
        </authorList>
    </citation>
    <scope>NUCLEOTIDE SEQUENCE [LARGE SCALE GENOMIC DNA]</scope>
    <source>
        <strain evidence="12 13">San Diego</strain>
    </source>
</reference>
<comment type="subcellular location">
    <subcellularLocation>
        <location evidence="1">Membrane</location>
        <topology evidence="1">Multi-pass membrane protein</topology>
    </subcellularLocation>
</comment>
<feature type="transmembrane region" description="Helical" evidence="10">
    <location>
        <begin position="368"/>
        <end position="390"/>
    </location>
</feature>
<sequence length="499" mass="57225">MRSNFTGFHNGSNGELLKLATSSFEDVIDEALVEPPFDGRVPNMTVIDNMTYCWDEALQSYTWCHHEYQLYSVPLAVILFLSLCYGFISLVAIAGNILVFMVVAFTRSMQNVTNFYIANLASADVIIAVFCIPFQFYAALLQRWDLPEFMCKFCPFTQTLSVNVSIFTLVMISLDRYQAIMNPLAERSTKTTCKLIILGLWVFSAILALPMIFIFEFTYVFDESNGGVKPFCMLASLLEEDPHNGLESSLNNTTLSTSLEHHQEPGWVEKIMTLETYNLALTIVQYVLPLFIISFAYIRMGMKLWLSKTPGVAQVKRDEMIVVNKKKTIKMLVVVVTIFGICWLPWHLYQVSVILVPEINEYRYINIIFFFSHWLAMFNSCCNPFIYAIYSEKFKREFKLFAHCKICRRFLLRQTSNNHFEDRSPTSIRMGFSLHHQFQNGTSKVNNVGGAPLVSAQLPAVANSNLKRHEEQLQRTRSGPIDQIQETVLRRTDRSQLSA</sequence>
<accession>A0A553NTA4</accession>
<dbReference type="SMART" id="SM01381">
    <property type="entry name" value="7TM_GPCR_Srsx"/>
    <property type="match status" value="1"/>
</dbReference>
<dbReference type="PRINTS" id="PR01012">
    <property type="entry name" value="NRPEPTIDEYR"/>
</dbReference>
<evidence type="ECO:0000256" key="9">
    <source>
        <dbReference type="RuleBase" id="RU000688"/>
    </source>
</evidence>
<dbReference type="PROSITE" id="PS50262">
    <property type="entry name" value="G_PROTEIN_RECEP_F1_2"/>
    <property type="match status" value="1"/>
</dbReference>
<dbReference type="Proteomes" id="UP000318571">
    <property type="component" value="Chromosome 1"/>
</dbReference>
<dbReference type="InterPro" id="IPR000276">
    <property type="entry name" value="GPCR_Rhodpsn"/>
</dbReference>
<dbReference type="GO" id="GO:0004983">
    <property type="term" value="F:neuropeptide Y receptor activity"/>
    <property type="evidence" value="ECO:0007669"/>
    <property type="project" value="InterPro"/>
</dbReference>
<protein>
    <recommendedName>
        <fullName evidence="11">G-protein coupled receptors family 1 profile domain-containing protein</fullName>
    </recommendedName>
</protein>
<evidence type="ECO:0000256" key="10">
    <source>
        <dbReference type="SAM" id="Phobius"/>
    </source>
</evidence>
<feature type="transmembrane region" description="Helical" evidence="10">
    <location>
        <begin position="156"/>
        <end position="174"/>
    </location>
</feature>
<evidence type="ECO:0000256" key="2">
    <source>
        <dbReference type="ARBA" id="ARBA00010663"/>
    </source>
</evidence>
<dbReference type="PRINTS" id="PR00237">
    <property type="entry name" value="GPCRRHODOPSN"/>
</dbReference>
<keyword evidence="13" id="KW-1185">Reference proteome</keyword>
<evidence type="ECO:0000313" key="12">
    <source>
        <dbReference type="EMBL" id="TRY68653.1"/>
    </source>
</evidence>
<evidence type="ECO:0000256" key="6">
    <source>
        <dbReference type="ARBA" id="ARBA00023136"/>
    </source>
</evidence>
<comment type="caution">
    <text evidence="12">The sequence shown here is derived from an EMBL/GenBank/DDBJ whole genome shotgun (WGS) entry which is preliminary data.</text>
</comment>
<comment type="similarity">
    <text evidence="2 9">Belongs to the G-protein coupled receptor 1 family.</text>
</comment>
<dbReference type="PANTHER" id="PTHR45695:SF9">
    <property type="entry name" value="LEUCOKININ RECEPTOR"/>
    <property type="match status" value="1"/>
</dbReference>
<evidence type="ECO:0000256" key="5">
    <source>
        <dbReference type="ARBA" id="ARBA00023040"/>
    </source>
</evidence>
<feature type="transmembrane region" description="Helical" evidence="10">
    <location>
        <begin position="277"/>
        <end position="298"/>
    </location>
</feature>
<dbReference type="Gene3D" id="1.20.1070.10">
    <property type="entry name" value="Rhodopsin 7-helix transmembrane proteins"/>
    <property type="match status" value="1"/>
</dbReference>
<proteinExistence type="inferred from homology"/>
<feature type="transmembrane region" description="Helical" evidence="10">
    <location>
        <begin position="75"/>
        <end position="103"/>
    </location>
</feature>
<feature type="domain" description="G-protein coupled receptors family 1 profile" evidence="11">
    <location>
        <begin position="95"/>
        <end position="387"/>
    </location>
</feature>
<feature type="transmembrane region" description="Helical" evidence="10">
    <location>
        <begin position="195"/>
        <end position="215"/>
    </location>
</feature>
<evidence type="ECO:0000256" key="7">
    <source>
        <dbReference type="ARBA" id="ARBA00023170"/>
    </source>
</evidence>
<name>A0A553NTA4_TIGCA</name>
<evidence type="ECO:0000256" key="4">
    <source>
        <dbReference type="ARBA" id="ARBA00022989"/>
    </source>
</evidence>
<dbReference type="SUPFAM" id="SSF81321">
    <property type="entry name" value="Family A G protein-coupled receptor-like"/>
    <property type="match status" value="1"/>
</dbReference>
<organism evidence="12 13">
    <name type="scientific">Tigriopus californicus</name>
    <name type="common">Marine copepod</name>
    <dbReference type="NCBI Taxonomy" id="6832"/>
    <lineage>
        <taxon>Eukaryota</taxon>
        <taxon>Metazoa</taxon>
        <taxon>Ecdysozoa</taxon>
        <taxon>Arthropoda</taxon>
        <taxon>Crustacea</taxon>
        <taxon>Multicrustacea</taxon>
        <taxon>Hexanauplia</taxon>
        <taxon>Copepoda</taxon>
        <taxon>Harpacticoida</taxon>
        <taxon>Harpacticidae</taxon>
        <taxon>Tigriopus</taxon>
    </lineage>
</organism>
<dbReference type="STRING" id="6832.A0A553NTA4"/>
<dbReference type="PROSITE" id="PS00237">
    <property type="entry name" value="G_PROTEIN_RECEP_F1_1"/>
    <property type="match status" value="1"/>
</dbReference>
<dbReference type="EMBL" id="VCGU01000010">
    <property type="protein sequence ID" value="TRY68653.1"/>
    <property type="molecule type" value="Genomic_DNA"/>
</dbReference>
<gene>
    <name evidence="12" type="ORF">TCAL_02477</name>
</gene>
<evidence type="ECO:0000256" key="3">
    <source>
        <dbReference type="ARBA" id="ARBA00022692"/>
    </source>
</evidence>
<evidence type="ECO:0000256" key="8">
    <source>
        <dbReference type="ARBA" id="ARBA00023224"/>
    </source>
</evidence>
<dbReference type="OrthoDB" id="10037617at2759"/>
<dbReference type="GO" id="GO:0005886">
    <property type="term" value="C:plasma membrane"/>
    <property type="evidence" value="ECO:0007669"/>
    <property type="project" value="TreeGrafter"/>
</dbReference>
<evidence type="ECO:0000313" key="13">
    <source>
        <dbReference type="Proteomes" id="UP000318571"/>
    </source>
</evidence>
<dbReference type="AlphaFoldDB" id="A0A553NTA4"/>
<evidence type="ECO:0000256" key="1">
    <source>
        <dbReference type="ARBA" id="ARBA00004141"/>
    </source>
</evidence>
<keyword evidence="8 9" id="KW-0807">Transducer</keyword>
<keyword evidence="7 9" id="KW-0675">Receptor</keyword>
<dbReference type="InterPro" id="IPR017452">
    <property type="entry name" value="GPCR_Rhodpsn_7TM"/>
</dbReference>
<keyword evidence="4 10" id="KW-1133">Transmembrane helix</keyword>
<dbReference type="InterPro" id="IPR000611">
    <property type="entry name" value="NPY_rcpt"/>
</dbReference>
<dbReference type="Pfam" id="PF00001">
    <property type="entry name" value="7tm_1"/>
    <property type="match status" value="2"/>
</dbReference>
<feature type="transmembrane region" description="Helical" evidence="10">
    <location>
        <begin position="115"/>
        <end position="136"/>
    </location>
</feature>
<keyword evidence="6 10" id="KW-0472">Membrane</keyword>
<keyword evidence="5 9" id="KW-0297">G-protein coupled receptor</keyword>
<dbReference type="PANTHER" id="PTHR45695">
    <property type="entry name" value="LEUCOKININ RECEPTOR-RELATED"/>
    <property type="match status" value="1"/>
</dbReference>
<keyword evidence="3 9" id="KW-0812">Transmembrane</keyword>
<feature type="transmembrane region" description="Helical" evidence="10">
    <location>
        <begin position="329"/>
        <end position="348"/>
    </location>
</feature>
<evidence type="ECO:0000259" key="11">
    <source>
        <dbReference type="PROSITE" id="PS50262"/>
    </source>
</evidence>